<dbReference type="Gene3D" id="1.10.287.180">
    <property type="entry name" value="Transcription elongation factor, GreA/GreB, N-terminal domain"/>
    <property type="match status" value="1"/>
</dbReference>
<dbReference type="FunFam" id="1.10.287.180:FF:000001">
    <property type="entry name" value="Transcription elongation factor GreA"/>
    <property type="match status" value="1"/>
</dbReference>
<keyword evidence="4 8" id="KW-0238">DNA-binding</keyword>
<evidence type="ECO:0000256" key="7">
    <source>
        <dbReference type="ARBA" id="ARBA00030776"/>
    </source>
</evidence>
<dbReference type="AlphaFoldDB" id="A0A0G0XC07"/>
<sequence>MSDTIIVTKEGLETLKNELKELTEVKRPQVANRIKSAREMGDISENAEYDAARQEQSFVEGRINELEEILKKAKPSDTKSNGEIIVGSKVTLRIDGEEEEYHVVGAPEANPKLKKISHESPLGSSLLGKKVGDKIVVEAPVGELTYTILHIK</sequence>
<dbReference type="PROSITE" id="PS00829">
    <property type="entry name" value="GREAB_1"/>
    <property type="match status" value="1"/>
</dbReference>
<dbReference type="InterPro" id="IPR001437">
    <property type="entry name" value="Tscrpt_elong_fac_GreA/B_C"/>
</dbReference>
<evidence type="ECO:0000256" key="3">
    <source>
        <dbReference type="ARBA" id="ARBA00023015"/>
    </source>
</evidence>
<evidence type="ECO:0000313" key="13">
    <source>
        <dbReference type="Proteomes" id="UP000034920"/>
    </source>
</evidence>
<evidence type="ECO:0000256" key="8">
    <source>
        <dbReference type="HAMAP-Rule" id="MF_00105"/>
    </source>
</evidence>
<reference evidence="12 13" key="1">
    <citation type="journal article" date="2015" name="Nature">
        <title>rRNA introns, odd ribosomes, and small enigmatic genomes across a large radiation of phyla.</title>
        <authorList>
            <person name="Brown C.T."/>
            <person name="Hug L.A."/>
            <person name="Thomas B.C."/>
            <person name="Sharon I."/>
            <person name="Castelle C.J."/>
            <person name="Singh A."/>
            <person name="Wilkins M.J."/>
            <person name="Williams K.H."/>
            <person name="Banfield J.F."/>
        </authorList>
    </citation>
    <scope>NUCLEOTIDE SEQUENCE [LARGE SCALE GENOMIC DNA]</scope>
</reference>
<dbReference type="GO" id="GO:0032784">
    <property type="term" value="P:regulation of DNA-templated transcription elongation"/>
    <property type="evidence" value="ECO:0007669"/>
    <property type="project" value="UniProtKB-UniRule"/>
</dbReference>
<protein>
    <recommendedName>
        <fullName evidence="2 8">Transcription elongation factor GreA</fullName>
    </recommendedName>
    <alternativeName>
        <fullName evidence="7 8">Transcript cleavage factor GreA</fullName>
    </alternativeName>
</protein>
<dbReference type="GO" id="GO:0006354">
    <property type="term" value="P:DNA-templated transcription elongation"/>
    <property type="evidence" value="ECO:0007669"/>
    <property type="project" value="TreeGrafter"/>
</dbReference>
<dbReference type="SUPFAM" id="SSF54534">
    <property type="entry name" value="FKBP-like"/>
    <property type="match status" value="1"/>
</dbReference>
<dbReference type="PROSITE" id="PS00830">
    <property type="entry name" value="GREAB_2"/>
    <property type="match status" value="1"/>
</dbReference>
<evidence type="ECO:0000256" key="6">
    <source>
        <dbReference type="ARBA" id="ARBA00024916"/>
    </source>
</evidence>
<dbReference type="InterPro" id="IPR036805">
    <property type="entry name" value="Tscrpt_elong_fac_GreA/B_N_sf"/>
</dbReference>
<comment type="function">
    <text evidence="6 8 9">Necessary for efficient RNA polymerase transcription elongation past template-encoded arresting sites. The arresting sites in DNA have the property of trapping a certain fraction of elongating RNA polymerases that pass through, resulting in locked ternary complexes. Cleavage of the nascent transcript by cleavage factors such as GreA or GreB allows the resumption of elongation from the new 3'terminus. GreA releases sequences of 2 to 3 nucleotides.</text>
</comment>
<dbReference type="EMBL" id="LCCA01000007">
    <property type="protein sequence ID" value="KKS22420.1"/>
    <property type="molecule type" value="Genomic_DNA"/>
</dbReference>
<dbReference type="InterPro" id="IPR023459">
    <property type="entry name" value="Tscrpt_elong_fac_GreA/B_fam"/>
</dbReference>
<dbReference type="Pfam" id="PF01272">
    <property type="entry name" value="GreA_GreB"/>
    <property type="match status" value="1"/>
</dbReference>
<proteinExistence type="inferred from homology"/>
<dbReference type="SUPFAM" id="SSF46557">
    <property type="entry name" value="GreA transcript cleavage protein, N-terminal domain"/>
    <property type="match status" value="1"/>
</dbReference>
<dbReference type="HAMAP" id="MF_00105">
    <property type="entry name" value="GreA_GreB"/>
    <property type="match status" value="1"/>
</dbReference>
<dbReference type="PANTHER" id="PTHR30437">
    <property type="entry name" value="TRANSCRIPTION ELONGATION FACTOR GREA"/>
    <property type="match status" value="1"/>
</dbReference>
<dbReference type="InterPro" id="IPR006359">
    <property type="entry name" value="Tscrpt_elong_fac_GreA"/>
</dbReference>
<dbReference type="Gene3D" id="3.10.50.30">
    <property type="entry name" value="Transcription elongation factor, GreA/GreB, C-terminal domain"/>
    <property type="match status" value="1"/>
</dbReference>
<dbReference type="InterPro" id="IPR028624">
    <property type="entry name" value="Tscrpt_elong_fac_GreA/B"/>
</dbReference>
<dbReference type="FunFam" id="3.10.50.30:FF:000001">
    <property type="entry name" value="Transcription elongation factor GreA"/>
    <property type="match status" value="1"/>
</dbReference>
<gene>
    <name evidence="8" type="primary">greA</name>
    <name evidence="12" type="ORF">UU80_C0007G0004</name>
</gene>
<dbReference type="PANTHER" id="PTHR30437:SF4">
    <property type="entry name" value="TRANSCRIPTION ELONGATION FACTOR GREA"/>
    <property type="match status" value="1"/>
</dbReference>
<dbReference type="InterPro" id="IPR036953">
    <property type="entry name" value="GreA/GreB_C_sf"/>
</dbReference>
<dbReference type="NCBIfam" id="TIGR01462">
    <property type="entry name" value="greA"/>
    <property type="match status" value="1"/>
</dbReference>
<evidence type="ECO:0000256" key="5">
    <source>
        <dbReference type="ARBA" id="ARBA00023163"/>
    </source>
</evidence>
<evidence type="ECO:0000256" key="1">
    <source>
        <dbReference type="ARBA" id="ARBA00008213"/>
    </source>
</evidence>
<accession>A0A0G0XC07</accession>
<comment type="caution">
    <text evidence="12">The sequence shown here is derived from an EMBL/GenBank/DDBJ whole genome shotgun (WGS) entry which is preliminary data.</text>
</comment>
<dbReference type="GO" id="GO:0003677">
    <property type="term" value="F:DNA binding"/>
    <property type="evidence" value="ECO:0007669"/>
    <property type="project" value="UniProtKB-UniRule"/>
</dbReference>
<evidence type="ECO:0000256" key="9">
    <source>
        <dbReference type="RuleBase" id="RU000556"/>
    </source>
</evidence>
<feature type="domain" description="Transcription elongation factor GreA/GreB C-terminal" evidence="10">
    <location>
        <begin position="80"/>
        <end position="152"/>
    </location>
</feature>
<dbReference type="PIRSF" id="PIRSF006092">
    <property type="entry name" value="GreA_GreB"/>
    <property type="match status" value="1"/>
</dbReference>
<evidence type="ECO:0000259" key="10">
    <source>
        <dbReference type="Pfam" id="PF01272"/>
    </source>
</evidence>
<name>A0A0G0XC07_UNCKA</name>
<organism evidence="12 13">
    <name type="scientific">candidate division WWE3 bacterium GW2011_GWA1_41_8</name>
    <dbReference type="NCBI Taxonomy" id="1619103"/>
    <lineage>
        <taxon>Bacteria</taxon>
        <taxon>Katanobacteria</taxon>
    </lineage>
</organism>
<evidence type="ECO:0000256" key="2">
    <source>
        <dbReference type="ARBA" id="ARBA00013729"/>
    </source>
</evidence>
<evidence type="ECO:0000259" key="11">
    <source>
        <dbReference type="Pfam" id="PF03449"/>
    </source>
</evidence>
<dbReference type="STRING" id="1619103.UU80_C0007G0004"/>
<dbReference type="GO" id="GO:0003746">
    <property type="term" value="F:translation elongation factor activity"/>
    <property type="evidence" value="ECO:0007669"/>
    <property type="project" value="UniProtKB-KW"/>
</dbReference>
<dbReference type="PATRIC" id="fig|1619103.3.peg.291"/>
<dbReference type="InterPro" id="IPR022691">
    <property type="entry name" value="Tscrpt_elong_fac_GreA/B_N"/>
</dbReference>
<evidence type="ECO:0000256" key="4">
    <source>
        <dbReference type="ARBA" id="ARBA00023125"/>
    </source>
</evidence>
<dbReference type="Pfam" id="PF03449">
    <property type="entry name" value="GreA_GreB_N"/>
    <property type="match status" value="1"/>
</dbReference>
<keyword evidence="5 8" id="KW-0804">Transcription</keyword>
<dbReference type="NCBIfam" id="NF001263">
    <property type="entry name" value="PRK00226.1-4"/>
    <property type="match status" value="1"/>
</dbReference>
<dbReference type="GO" id="GO:0070063">
    <property type="term" value="F:RNA polymerase binding"/>
    <property type="evidence" value="ECO:0007669"/>
    <property type="project" value="InterPro"/>
</dbReference>
<keyword evidence="12" id="KW-0251">Elongation factor</keyword>
<keyword evidence="12" id="KW-0648">Protein biosynthesis</keyword>
<dbReference type="Proteomes" id="UP000034920">
    <property type="component" value="Unassembled WGS sequence"/>
</dbReference>
<keyword evidence="3 8" id="KW-0805">Transcription regulation</keyword>
<evidence type="ECO:0000313" key="12">
    <source>
        <dbReference type="EMBL" id="KKS22420.1"/>
    </source>
</evidence>
<comment type="similarity">
    <text evidence="1 8 9">Belongs to the GreA/GreB family.</text>
</comment>
<dbReference type="InterPro" id="IPR018151">
    <property type="entry name" value="TF_GreA/GreB_CS"/>
</dbReference>
<feature type="domain" description="Transcription elongation factor GreA/GreB N-terminal" evidence="11">
    <location>
        <begin position="5"/>
        <end position="74"/>
    </location>
</feature>